<dbReference type="AlphaFoldDB" id="A0A811ZFH5"/>
<protein>
    <submittedName>
        <fullName evidence="2">(raccoon dog) hypothetical protein</fullName>
    </submittedName>
</protein>
<feature type="compositionally biased region" description="Polar residues" evidence="1">
    <location>
        <begin position="135"/>
        <end position="147"/>
    </location>
</feature>
<evidence type="ECO:0000313" key="3">
    <source>
        <dbReference type="Proteomes" id="UP000645828"/>
    </source>
</evidence>
<keyword evidence="3" id="KW-1185">Reference proteome</keyword>
<feature type="compositionally biased region" description="Pro residues" evidence="1">
    <location>
        <begin position="19"/>
        <end position="33"/>
    </location>
</feature>
<reference evidence="2" key="1">
    <citation type="submission" date="2020-12" db="EMBL/GenBank/DDBJ databases">
        <authorList>
            <consortium name="Molecular Ecology Group"/>
        </authorList>
    </citation>
    <scope>NUCLEOTIDE SEQUENCE</scope>
    <source>
        <strain evidence="2">TBG_1078</strain>
    </source>
</reference>
<feature type="compositionally biased region" description="Basic and acidic residues" evidence="1">
    <location>
        <begin position="1"/>
        <end position="13"/>
    </location>
</feature>
<feature type="compositionally biased region" description="Basic residues" evidence="1">
    <location>
        <begin position="36"/>
        <end position="51"/>
    </location>
</feature>
<feature type="region of interest" description="Disordered" evidence="1">
    <location>
        <begin position="1"/>
        <end position="170"/>
    </location>
</feature>
<dbReference type="Proteomes" id="UP000645828">
    <property type="component" value="Unassembled WGS sequence"/>
</dbReference>
<gene>
    <name evidence="2" type="ORF">NYPRO_LOCUS20329</name>
</gene>
<name>A0A811ZFH5_NYCPR</name>
<sequence length="170" mass="17808">MTCRESERTRSRESGVSCLPPPTPPAPAPPPLPTHRQAHTRSLTRTHRHARTQAPHTHSTLSRALTPLSPCALAGAAPRGSRTPLPDSLCNADSAGGGLGGGNCGGILPPGRGRSQDARGTPRRHSPMSRDRSIPCQTLTASGSRWASSRRPFRDSSCDSPPSADFGAAL</sequence>
<comment type="caution">
    <text evidence="2">The sequence shown here is derived from an EMBL/GenBank/DDBJ whole genome shotgun (WGS) entry which is preliminary data.</text>
</comment>
<evidence type="ECO:0000256" key="1">
    <source>
        <dbReference type="SAM" id="MobiDB-lite"/>
    </source>
</evidence>
<evidence type="ECO:0000313" key="2">
    <source>
        <dbReference type="EMBL" id="CAD7687536.1"/>
    </source>
</evidence>
<proteinExistence type="predicted"/>
<dbReference type="EMBL" id="CAJHUB010000764">
    <property type="protein sequence ID" value="CAD7687536.1"/>
    <property type="molecule type" value="Genomic_DNA"/>
</dbReference>
<organism evidence="2 3">
    <name type="scientific">Nyctereutes procyonoides</name>
    <name type="common">Raccoon dog</name>
    <name type="synonym">Canis procyonoides</name>
    <dbReference type="NCBI Taxonomy" id="34880"/>
    <lineage>
        <taxon>Eukaryota</taxon>
        <taxon>Metazoa</taxon>
        <taxon>Chordata</taxon>
        <taxon>Craniata</taxon>
        <taxon>Vertebrata</taxon>
        <taxon>Euteleostomi</taxon>
        <taxon>Mammalia</taxon>
        <taxon>Eutheria</taxon>
        <taxon>Laurasiatheria</taxon>
        <taxon>Carnivora</taxon>
        <taxon>Caniformia</taxon>
        <taxon>Canidae</taxon>
        <taxon>Nyctereutes</taxon>
    </lineage>
</organism>
<feature type="compositionally biased region" description="Polar residues" evidence="1">
    <location>
        <begin position="54"/>
        <end position="63"/>
    </location>
</feature>
<accession>A0A811ZFH5</accession>
<feature type="compositionally biased region" description="Gly residues" evidence="1">
    <location>
        <begin position="95"/>
        <end position="105"/>
    </location>
</feature>